<proteinExistence type="predicted"/>
<evidence type="ECO:0000313" key="4">
    <source>
        <dbReference type="Proteomes" id="UP000600365"/>
    </source>
</evidence>
<dbReference type="InterPro" id="IPR036291">
    <property type="entry name" value="NAD(P)-bd_dom_sf"/>
</dbReference>
<dbReference type="SUPFAM" id="SSF51735">
    <property type="entry name" value="NAD(P)-binding Rossmann-fold domains"/>
    <property type="match status" value="1"/>
</dbReference>
<accession>A0A917Y889</accession>
<feature type="region of interest" description="Disordered" evidence="1">
    <location>
        <begin position="112"/>
        <end position="131"/>
    </location>
</feature>
<evidence type="ECO:0000259" key="2">
    <source>
        <dbReference type="Pfam" id="PF13460"/>
    </source>
</evidence>
<dbReference type="Gene3D" id="3.90.25.10">
    <property type="entry name" value="UDP-galactose 4-epimerase, domain 1"/>
    <property type="match status" value="1"/>
</dbReference>
<evidence type="ECO:0000256" key="1">
    <source>
        <dbReference type="SAM" id="MobiDB-lite"/>
    </source>
</evidence>
<dbReference type="PANTHER" id="PTHR43162:SF1">
    <property type="entry name" value="PRESTALK A DIFFERENTIATION PROTEIN A"/>
    <property type="match status" value="1"/>
</dbReference>
<evidence type="ECO:0000313" key="3">
    <source>
        <dbReference type="EMBL" id="GGN75045.1"/>
    </source>
</evidence>
<name>A0A917Y889_9ACTN</name>
<keyword evidence="4" id="KW-1185">Reference proteome</keyword>
<dbReference type="AlphaFoldDB" id="A0A917Y889"/>
<dbReference type="Pfam" id="PF13460">
    <property type="entry name" value="NAD_binding_10"/>
    <property type="match status" value="1"/>
</dbReference>
<dbReference type="RefSeq" id="WP_189188719.1">
    <property type="nucleotide sequence ID" value="NZ_BMMM01000010.1"/>
</dbReference>
<dbReference type="Proteomes" id="UP000600365">
    <property type="component" value="Unassembled WGS sequence"/>
</dbReference>
<dbReference type="InterPro" id="IPR051604">
    <property type="entry name" value="Ergot_Alk_Oxidoreductase"/>
</dbReference>
<comment type="caution">
    <text evidence="3">The sequence shown here is derived from an EMBL/GenBank/DDBJ whole genome shotgun (WGS) entry which is preliminary data.</text>
</comment>
<dbReference type="Gene3D" id="3.40.50.720">
    <property type="entry name" value="NAD(P)-binding Rossmann-like Domain"/>
    <property type="match status" value="1"/>
</dbReference>
<dbReference type="EMBL" id="BMMM01000010">
    <property type="protein sequence ID" value="GGN75045.1"/>
    <property type="molecule type" value="Genomic_DNA"/>
</dbReference>
<reference evidence="3 4" key="1">
    <citation type="journal article" date="2014" name="Int. J. Syst. Evol. Microbiol.">
        <title>Complete genome sequence of Corynebacterium casei LMG S-19264T (=DSM 44701T), isolated from a smear-ripened cheese.</title>
        <authorList>
            <consortium name="US DOE Joint Genome Institute (JGI-PGF)"/>
            <person name="Walter F."/>
            <person name="Albersmeier A."/>
            <person name="Kalinowski J."/>
            <person name="Ruckert C."/>
        </authorList>
    </citation>
    <scope>NUCLEOTIDE SEQUENCE [LARGE SCALE GENOMIC DNA]</scope>
    <source>
        <strain evidence="3 4">CGMCC 4.7111</strain>
    </source>
</reference>
<organism evidence="3 4">
    <name type="scientific">Streptomyces albiflavescens</name>
    <dbReference type="NCBI Taxonomy" id="1623582"/>
    <lineage>
        <taxon>Bacteria</taxon>
        <taxon>Bacillati</taxon>
        <taxon>Actinomycetota</taxon>
        <taxon>Actinomycetes</taxon>
        <taxon>Kitasatosporales</taxon>
        <taxon>Streptomycetaceae</taxon>
        <taxon>Streptomyces</taxon>
    </lineage>
</organism>
<sequence length="315" mass="32724">MILVTGATGHVGGELVRQLAEAGESVRAMTRRPAQTRFSTGVEGRVETVYGDANDPASLDQAFAGVRGAFLMSSQAVGSAPGPTHDTALAKAAARAGVERLVKLSVLNGGGGGAGENVGEDGDSGDGRDAGGGADVIARWHAEAERAVTSPANGWAWTLLRPGRFMSNALQWASAVRAADEVPIPFADRPAASIDPADIAAVACAALTSRGDEHAGAAYELSGPQALTPTEELSILADILSRPLRVREVPEEATRTGMTRYGFPPEVVEAIMNRTLHDDRGTEVLRTVQKLLGRPARTFAQWANVHAGAFSPSGV</sequence>
<dbReference type="PANTHER" id="PTHR43162">
    <property type="match status" value="1"/>
</dbReference>
<protein>
    <submittedName>
        <fullName evidence="3">Nucleotide-diphosphate-sugar epimerase</fullName>
    </submittedName>
</protein>
<gene>
    <name evidence="3" type="ORF">GCM10011579_054760</name>
</gene>
<feature type="domain" description="NAD(P)-binding" evidence="2">
    <location>
        <begin position="6"/>
        <end position="209"/>
    </location>
</feature>
<dbReference type="InterPro" id="IPR016040">
    <property type="entry name" value="NAD(P)-bd_dom"/>
</dbReference>